<keyword evidence="8" id="KW-0575">Peroxidase</keyword>
<dbReference type="InterPro" id="IPR006626">
    <property type="entry name" value="PbH1"/>
</dbReference>
<dbReference type="SUPFAM" id="SSF46626">
    <property type="entry name" value="Cytochrome c"/>
    <property type="match status" value="1"/>
</dbReference>
<feature type="signal peptide" evidence="6">
    <location>
        <begin position="1"/>
        <end position="24"/>
    </location>
</feature>
<dbReference type="SUPFAM" id="SSF51126">
    <property type="entry name" value="Pectin lyase-like"/>
    <property type="match status" value="1"/>
</dbReference>
<dbReference type="Proteomes" id="UP000325372">
    <property type="component" value="Unassembled WGS sequence"/>
</dbReference>
<dbReference type="InterPro" id="IPR011050">
    <property type="entry name" value="Pectin_lyase_fold/virulence"/>
</dbReference>
<comment type="caution">
    <text evidence="8">The sequence shown here is derived from an EMBL/GenBank/DDBJ whole genome shotgun (WGS) entry which is preliminary data.</text>
</comment>
<dbReference type="GO" id="GO:0009055">
    <property type="term" value="F:electron transfer activity"/>
    <property type="evidence" value="ECO:0007669"/>
    <property type="project" value="InterPro"/>
</dbReference>
<dbReference type="PANTHER" id="PTHR22990">
    <property type="entry name" value="F-BOX ONLY PROTEIN"/>
    <property type="match status" value="1"/>
</dbReference>
<dbReference type="AlphaFoldDB" id="A0A5N0TG94"/>
<dbReference type="InterPro" id="IPR012334">
    <property type="entry name" value="Pectin_lyas_fold"/>
</dbReference>
<evidence type="ECO:0000256" key="1">
    <source>
        <dbReference type="ARBA" id="ARBA00022617"/>
    </source>
</evidence>
<dbReference type="Gene3D" id="1.10.760.10">
    <property type="entry name" value="Cytochrome c-like domain"/>
    <property type="match status" value="1"/>
</dbReference>
<evidence type="ECO:0000313" key="8">
    <source>
        <dbReference type="EMBL" id="KAA9133147.1"/>
    </source>
</evidence>
<evidence type="ECO:0000256" key="4">
    <source>
        <dbReference type="ARBA" id="ARBA00023004"/>
    </source>
</evidence>
<evidence type="ECO:0000313" key="9">
    <source>
        <dbReference type="Proteomes" id="UP000325372"/>
    </source>
</evidence>
<dbReference type="PROSITE" id="PS51257">
    <property type="entry name" value="PROKAR_LIPOPROTEIN"/>
    <property type="match status" value="1"/>
</dbReference>
<dbReference type="PANTHER" id="PTHR22990:SF15">
    <property type="entry name" value="F-BOX ONLY PROTEIN 10"/>
    <property type="match status" value="1"/>
</dbReference>
<keyword evidence="9" id="KW-1185">Reference proteome</keyword>
<protein>
    <submittedName>
        <fullName evidence="8">Cytochrome-c peroxidase</fullName>
    </submittedName>
</protein>
<dbReference type="InterPro" id="IPR036909">
    <property type="entry name" value="Cyt_c-like_dom_sf"/>
</dbReference>
<dbReference type="GO" id="GO:0004601">
    <property type="term" value="F:peroxidase activity"/>
    <property type="evidence" value="ECO:0007669"/>
    <property type="project" value="UniProtKB-KW"/>
</dbReference>
<dbReference type="Pfam" id="PF13229">
    <property type="entry name" value="Beta_helix"/>
    <property type="match status" value="1"/>
</dbReference>
<feature type="chain" id="PRO_5024463561" evidence="6">
    <location>
        <begin position="25"/>
        <end position="465"/>
    </location>
</feature>
<dbReference type="Gene3D" id="2.160.20.10">
    <property type="entry name" value="Single-stranded right-handed beta-helix, Pectin lyase-like"/>
    <property type="match status" value="1"/>
</dbReference>
<keyword evidence="4 5" id="KW-0408">Iron</keyword>
<dbReference type="GO" id="GO:0046872">
    <property type="term" value="F:metal ion binding"/>
    <property type="evidence" value="ECO:0007669"/>
    <property type="project" value="UniProtKB-KW"/>
</dbReference>
<organism evidence="8 9">
    <name type="scientific">Marinihelvus fidelis</name>
    <dbReference type="NCBI Taxonomy" id="2613842"/>
    <lineage>
        <taxon>Bacteria</taxon>
        <taxon>Pseudomonadati</taxon>
        <taxon>Pseudomonadota</taxon>
        <taxon>Gammaproteobacteria</taxon>
        <taxon>Chromatiales</taxon>
        <taxon>Wenzhouxiangellaceae</taxon>
        <taxon>Marinihelvus</taxon>
    </lineage>
</organism>
<sequence>MTRTPIHALVALCATVLSCAPLYAATLEVRDGESIQAAVTRASPGDTVLVYPGKYEETVYIDKDDITLRGVVEENEWPVLEGGRTLNDAVLYSGNNITVEWLKIMHFKGNAIMGQAGNNFTIRYNWVVDTGVYGIFPQYGQNGLVAYNVISGIEDAAIYVGMSDNIDVIGNEVFDSVAGIEIENSRHALVEANYVHDNTGGILVFITPGLPIKTTYDVIVRGNFVVNNNTPNFGAPGSIVAGIPAGSGMVIMAADDVRIEDNIITGNKNAGIIVVDLSFAANVTADPESEPNPDRVAILENFFNDNGEEPVTEIKALMMASKFTTHGPDVIAAGGAEDDDNCIVHRDRILHRGVDDWTDCEVRSTRDITTMMLPDGAPPRDTDEAGKAQVVYNGICAGCHGYDVRMVGPATVTIQALYHDDAQRLADYIASPEKRRPDYPAMPPQAHLPEDLRLAVAEYMLGIKK</sequence>
<dbReference type="InterPro" id="IPR009056">
    <property type="entry name" value="Cyt_c-like_dom"/>
</dbReference>
<dbReference type="RefSeq" id="WP_150862708.1">
    <property type="nucleotide sequence ID" value="NZ_VYXP01000002.1"/>
</dbReference>
<gene>
    <name evidence="8" type="ORF">F3N42_01955</name>
</gene>
<keyword evidence="1 5" id="KW-0349">Heme</keyword>
<proteinExistence type="predicted"/>
<keyword evidence="2 5" id="KW-0479">Metal-binding</keyword>
<evidence type="ECO:0000256" key="3">
    <source>
        <dbReference type="ARBA" id="ARBA00022737"/>
    </source>
</evidence>
<keyword evidence="3" id="KW-0677">Repeat</keyword>
<dbReference type="InterPro" id="IPR039448">
    <property type="entry name" value="Beta_helix"/>
</dbReference>
<dbReference type="PROSITE" id="PS51007">
    <property type="entry name" value="CYTC"/>
    <property type="match status" value="1"/>
</dbReference>
<dbReference type="SMART" id="SM00710">
    <property type="entry name" value="PbH1"/>
    <property type="match status" value="5"/>
</dbReference>
<feature type="domain" description="Cytochrome c" evidence="7">
    <location>
        <begin position="383"/>
        <end position="464"/>
    </location>
</feature>
<accession>A0A5N0TG94</accession>
<dbReference type="NCBIfam" id="TIGR03805">
    <property type="entry name" value="beta_helix_1"/>
    <property type="match status" value="1"/>
</dbReference>
<dbReference type="EMBL" id="VYXP01000002">
    <property type="protein sequence ID" value="KAA9133147.1"/>
    <property type="molecule type" value="Genomic_DNA"/>
</dbReference>
<evidence type="ECO:0000256" key="6">
    <source>
        <dbReference type="SAM" id="SignalP"/>
    </source>
</evidence>
<keyword evidence="8" id="KW-0560">Oxidoreductase</keyword>
<dbReference type="InterPro" id="IPR051550">
    <property type="entry name" value="SCF-Subunits/Alg-Epimerases"/>
</dbReference>
<dbReference type="InterPro" id="IPR022442">
    <property type="entry name" value="SO_2930-like_dom"/>
</dbReference>
<evidence type="ECO:0000256" key="5">
    <source>
        <dbReference type="PROSITE-ProRule" id="PRU00433"/>
    </source>
</evidence>
<evidence type="ECO:0000256" key="2">
    <source>
        <dbReference type="ARBA" id="ARBA00022723"/>
    </source>
</evidence>
<dbReference type="GO" id="GO:0020037">
    <property type="term" value="F:heme binding"/>
    <property type="evidence" value="ECO:0007669"/>
    <property type="project" value="InterPro"/>
</dbReference>
<reference evidence="8 9" key="1">
    <citation type="submission" date="2019-09" db="EMBL/GenBank/DDBJ databases">
        <title>Wenzhouxiangella sp. Genome sequencing and assembly.</title>
        <authorList>
            <person name="Zhang R."/>
        </authorList>
    </citation>
    <scope>NUCLEOTIDE SEQUENCE [LARGE SCALE GENOMIC DNA]</scope>
    <source>
        <strain evidence="8 9">W260</strain>
    </source>
</reference>
<name>A0A5N0TG94_9GAMM</name>
<evidence type="ECO:0000259" key="7">
    <source>
        <dbReference type="PROSITE" id="PS51007"/>
    </source>
</evidence>
<keyword evidence="6" id="KW-0732">Signal</keyword>